<dbReference type="InterPro" id="IPR056798">
    <property type="entry name" value="ADH_Fe_C"/>
</dbReference>
<dbReference type="FunFam" id="1.20.1090.10:FF:000001">
    <property type="entry name" value="Aldehyde-alcohol dehydrogenase"/>
    <property type="match status" value="1"/>
</dbReference>
<gene>
    <name evidence="6" type="ORF">B0W44_14270</name>
</gene>
<organism evidence="6 7">
    <name type="scientific">Novibacillus thermophilus</name>
    <dbReference type="NCBI Taxonomy" id="1471761"/>
    <lineage>
        <taxon>Bacteria</taxon>
        <taxon>Bacillati</taxon>
        <taxon>Bacillota</taxon>
        <taxon>Bacilli</taxon>
        <taxon>Bacillales</taxon>
        <taxon>Thermoactinomycetaceae</taxon>
        <taxon>Novibacillus</taxon>
    </lineage>
</organism>
<name>A0A1U9K9J2_9BACL</name>
<dbReference type="Pfam" id="PF25137">
    <property type="entry name" value="ADH_Fe_C"/>
    <property type="match status" value="1"/>
</dbReference>
<evidence type="ECO:0000259" key="5">
    <source>
        <dbReference type="Pfam" id="PF25137"/>
    </source>
</evidence>
<proteinExistence type="inferred from homology"/>
<keyword evidence="3" id="KW-0520">NAD</keyword>
<evidence type="ECO:0000256" key="2">
    <source>
        <dbReference type="ARBA" id="ARBA00023002"/>
    </source>
</evidence>
<dbReference type="CDD" id="cd08551">
    <property type="entry name" value="Fe-ADH"/>
    <property type="match status" value="1"/>
</dbReference>
<dbReference type="InterPro" id="IPR018211">
    <property type="entry name" value="ADH_Fe_CS"/>
</dbReference>
<sequence length="400" mass="43462">MMKFERMTRFKSFEMPTVVKSSVGAVHHVGEEGKKLGVSKAMIVTDDRLYQAGVVEPIERRLRNAGIKVFVFREVRGEPDTFLVARGSAAFNEHNCDGLVAVGGGSCMDTAKAIGVEVVHRAPVLHYEASDQGKPLEKRIPPLITIPTTAGTGSEVTQWAVIKDPEREIKFNTGGPLIAAHVAIIDPELHVSMPPHVTAATGIDALSHAIECYTCHWAQPITDAVALLAIEYVSKYIRRAYADGHDMEARHGMAQAAMLAGLSYGSESAGAAHAMSQTLGGMIPVMHGQCVSAMLPAVMEYNWMGNPEKFARIAEALGVNTADMSVEEAAKQSVREVERLVRELNIPSLSEQGVNPGEIDRYAQAALEDPQTVGNPRDIDLEGYKWLYRRCLGLEESTLS</sequence>
<protein>
    <submittedName>
        <fullName evidence="6">Alcohol dehydrogenase</fullName>
    </submittedName>
</protein>
<reference evidence="6 7" key="1">
    <citation type="journal article" date="2015" name="Int. J. Syst. Evol. Microbiol.">
        <title>Novibacillus thermophilus gen. nov., sp. nov., a Gram-staining-negative and moderately thermophilic member of the family Thermoactinomycetaceae.</title>
        <authorList>
            <person name="Yang G."/>
            <person name="Chen J."/>
            <person name="Zhou S."/>
        </authorList>
    </citation>
    <scope>NUCLEOTIDE SEQUENCE [LARGE SCALE GENOMIC DNA]</scope>
    <source>
        <strain evidence="6 7">SG-1</strain>
    </source>
</reference>
<keyword evidence="2" id="KW-0560">Oxidoreductase</keyword>
<dbReference type="GO" id="GO:0046872">
    <property type="term" value="F:metal ion binding"/>
    <property type="evidence" value="ECO:0007669"/>
    <property type="project" value="InterPro"/>
</dbReference>
<comment type="similarity">
    <text evidence="1">Belongs to the iron-containing alcohol dehydrogenase family.</text>
</comment>
<dbReference type="InterPro" id="IPR001670">
    <property type="entry name" value="ADH_Fe/GldA"/>
</dbReference>
<dbReference type="Pfam" id="PF00465">
    <property type="entry name" value="Fe-ADH"/>
    <property type="match status" value="1"/>
</dbReference>
<dbReference type="SUPFAM" id="SSF56796">
    <property type="entry name" value="Dehydroquinate synthase-like"/>
    <property type="match status" value="1"/>
</dbReference>
<dbReference type="AlphaFoldDB" id="A0A1U9K9J2"/>
<evidence type="ECO:0000313" key="6">
    <source>
        <dbReference type="EMBL" id="AQS56739.1"/>
    </source>
</evidence>
<feature type="domain" description="Alcohol dehydrogenase iron-type/glycerol dehydrogenase GldA" evidence="4">
    <location>
        <begin position="16"/>
        <end position="187"/>
    </location>
</feature>
<accession>A0A1U9K9J2</accession>
<dbReference type="KEGG" id="ntr:B0W44_14270"/>
<dbReference type="OrthoDB" id="9815791at2"/>
<dbReference type="PROSITE" id="PS00060">
    <property type="entry name" value="ADH_IRON_2"/>
    <property type="match status" value="1"/>
</dbReference>
<dbReference type="PANTHER" id="PTHR11496">
    <property type="entry name" value="ALCOHOL DEHYDROGENASE"/>
    <property type="match status" value="1"/>
</dbReference>
<dbReference type="STRING" id="1471761.B0W44_14270"/>
<feature type="domain" description="Fe-containing alcohol dehydrogenase-like C-terminal" evidence="5">
    <location>
        <begin position="198"/>
        <end position="390"/>
    </location>
</feature>
<keyword evidence="7" id="KW-1185">Reference proteome</keyword>
<evidence type="ECO:0000259" key="4">
    <source>
        <dbReference type="Pfam" id="PF00465"/>
    </source>
</evidence>
<dbReference type="GO" id="GO:0004022">
    <property type="term" value="F:alcohol dehydrogenase (NAD+) activity"/>
    <property type="evidence" value="ECO:0007669"/>
    <property type="project" value="TreeGrafter"/>
</dbReference>
<dbReference type="PROSITE" id="PS00913">
    <property type="entry name" value="ADH_IRON_1"/>
    <property type="match status" value="1"/>
</dbReference>
<evidence type="ECO:0000256" key="3">
    <source>
        <dbReference type="ARBA" id="ARBA00023027"/>
    </source>
</evidence>
<dbReference type="InterPro" id="IPR039697">
    <property type="entry name" value="Alcohol_dehydrogenase_Fe"/>
</dbReference>
<dbReference type="Gene3D" id="1.20.1090.10">
    <property type="entry name" value="Dehydroquinate synthase-like - alpha domain"/>
    <property type="match status" value="1"/>
</dbReference>
<dbReference type="FunFam" id="3.40.50.1970:FF:000003">
    <property type="entry name" value="Alcohol dehydrogenase, iron-containing"/>
    <property type="match status" value="1"/>
</dbReference>
<dbReference type="Gene3D" id="3.40.50.1970">
    <property type="match status" value="1"/>
</dbReference>
<evidence type="ECO:0000313" key="7">
    <source>
        <dbReference type="Proteomes" id="UP000188603"/>
    </source>
</evidence>
<evidence type="ECO:0000256" key="1">
    <source>
        <dbReference type="ARBA" id="ARBA00007358"/>
    </source>
</evidence>
<dbReference type="EMBL" id="CP019699">
    <property type="protein sequence ID" value="AQS56739.1"/>
    <property type="molecule type" value="Genomic_DNA"/>
</dbReference>
<dbReference type="Proteomes" id="UP000188603">
    <property type="component" value="Chromosome"/>
</dbReference>
<dbReference type="PANTHER" id="PTHR11496:SF102">
    <property type="entry name" value="ALCOHOL DEHYDROGENASE 4"/>
    <property type="match status" value="1"/>
</dbReference>